<dbReference type="Proteomes" id="UP001642484">
    <property type="component" value="Unassembled WGS sequence"/>
</dbReference>
<keyword evidence="2" id="KW-0813">Transport</keyword>
<keyword evidence="5" id="KW-1185">Reference proteome</keyword>
<dbReference type="InterPro" id="IPR026847">
    <property type="entry name" value="VPS13"/>
</dbReference>
<accession>A0ABP0K4A5</accession>
<name>A0ABP0K4A5_9DINO</name>
<dbReference type="PANTHER" id="PTHR16166">
    <property type="entry name" value="VACUOLAR PROTEIN SORTING-ASSOCIATED PROTEIN VPS13"/>
    <property type="match status" value="1"/>
</dbReference>
<reference evidence="4 5" key="1">
    <citation type="submission" date="2024-02" db="EMBL/GenBank/DDBJ databases">
        <authorList>
            <person name="Chen Y."/>
            <person name="Shah S."/>
            <person name="Dougan E. K."/>
            <person name="Thang M."/>
            <person name="Chan C."/>
        </authorList>
    </citation>
    <scope>NUCLEOTIDE SEQUENCE [LARGE SCALE GENOMIC DNA]</scope>
</reference>
<comment type="caution">
    <text evidence="4">The sequence shown here is derived from an EMBL/GenBank/DDBJ whole genome shotgun (WGS) entry which is preliminary data.</text>
</comment>
<feature type="domain" description="Chorein N-terminal" evidence="3">
    <location>
        <begin position="1"/>
        <end position="221"/>
    </location>
</feature>
<dbReference type="InterPro" id="IPR026854">
    <property type="entry name" value="VPS13_N"/>
</dbReference>
<organism evidence="4 5">
    <name type="scientific">Durusdinium trenchii</name>
    <dbReference type="NCBI Taxonomy" id="1381693"/>
    <lineage>
        <taxon>Eukaryota</taxon>
        <taxon>Sar</taxon>
        <taxon>Alveolata</taxon>
        <taxon>Dinophyceae</taxon>
        <taxon>Suessiales</taxon>
        <taxon>Symbiodiniaceae</taxon>
        <taxon>Durusdinium</taxon>
    </lineage>
</organism>
<evidence type="ECO:0000256" key="1">
    <source>
        <dbReference type="ARBA" id="ARBA00006545"/>
    </source>
</evidence>
<gene>
    <name evidence="4" type="ORF">CCMP2556_LOCUS14496</name>
</gene>
<dbReference type="Pfam" id="PF12624">
    <property type="entry name" value="VPS13_N"/>
    <property type="match status" value="1"/>
</dbReference>
<evidence type="ECO:0000256" key="2">
    <source>
        <dbReference type="ARBA" id="ARBA00022448"/>
    </source>
</evidence>
<protein>
    <recommendedName>
        <fullName evidence="3">Chorein N-terminal domain-containing protein</fullName>
    </recommendedName>
</protein>
<proteinExistence type="inferred from homology"/>
<sequence length="2522" mass="280282">MLESALENILLQYLAPYVDGITRDKLHLGVFSGSLQLEHLEVRPDALSTLGWGGFRVRRGRIERISLAIPWTKLYTGKVKASVRCLHLEVESLAESAQGKTQDDFVKEMLEAKEKAIAVRMEQLQDLVDKSSDGDEGANDVDRASLGMNLARKILNNITVELEEVHVSFINSSRGLACRVDLPNLAVLSTDRTFRPRDDAEGAVVPGQSMYKTLMLQQLSISMSPAGSNHLEDAEYVLSPVSANLQLAHEPANNILKIKLMVATEELAELFLRRSQVKHLRTLKSDLNEEARKHQLMLVASVAGDEAEQEDINEINKDAEKSIERYTKLYERDATQDCEPSHRLEPLSASERRDMQVLEAVLSARLLARARYKVERRTEVLNEEVARRKKELEMERVAKRSANSGFFSRFWGSSEVEEDAAPEGELLSSEEKSQLLNELKDVSKVEQVDVPKQFSFEFVLGQMALDLIDDRHYGEEHRQLLSVALREAGIKLDLRMATDFLGQDSAEWGVKIDLKSFHALHHTRAFLQLKPTEDSSRAAQWLGDGTSAACFDIQSKLQKEQNLLRISFEFMPVEIYFLEGIAELLLDFWREPVREQAAPLETVKEVDEQLEDVEEWLEKNAEEVKQVAQAAYNRIPDKIELEIMIASPILHVPVSLGTAIFSLGQLHLKTKEPCEYKCIDLDVRLTRTTLRATSLRNEQFDMIQPVPVNVSIEYRALEDKNVVSVHIDAEEEMRLSLAPQALQILLATPTGLMNVMTVKEPETSRSSRRQTFGRWASQVFAAKSDADDELLMQPSKSEVAERRRSSLEDVLGRPQAATSLVEDVTKQMEQVRSKQFIFNLSVMLAAVDMVLADSIVPVLRWRGELTTPLVMYKQKEPNILNLHVKDGSLEVQSLNPNSGIWEPILERFRLGLDVERKAIGEDRDTHVLLSGHEPVLLNVTPSTVKRLKYIMPLFIESVTSSSLVGDAENDHKTGVKYRVVNLFGSSIDLHFRSRYTKNLVASVKPSGSEWKSLDECILPHFATAITAQVHGESTSSEWLSLERTGAVMLRPGAARGRLCKELGGCVAELLSPSPSHKLLFLAAPLRVHNQTDLTLVIRFHDSKRQVLQLDLKSSGCCEASLLGTLGSTYEARSNYTDQGVSSETCGPGELLLEPDCVCSVPSAALVQSREGQLIKSKTFISIRPAGINVHFCPPVEAGANTPTCPVFCRGPECRDAPRRAHIASTSGAHFLCQSTSTTHALPSPTAVTTIAIQPTLAILNAIPLGELGVRYTTLPEGNKFMEATEASVPSFTRWNYYSFPGVQNGLAVLARLDASAPWSQPLKIKQDAFKEEASEMQILQLRQFDKGAPCGVMVEPVSHYELRFACPNWLVDRAGLASEQKLEIQYRGRPLPCLNGLTLLPAECLEESCTFVLSAAWKKSVLEVRMPPNFSVLPWPTHVGDLVYCIQTEDLHAEDMHGAFCQAMVFRPRLVFTNTSDATLQLELAPGRVQSLEAHKSMVHHWPAAAGDEAPDFQLRFRPESTNECGWSGKVICGDETAGCTSFALATGIVAVPKNKGKMESELWSVAISPARGAMAVTFERGSEFIAANRSERMHRMEIRTFALEEQISSFTVYKGEEVRFGWSSPHENRCNEKEEDHSHCIYVTLYVDGCPPKQIKVPDLRRSDHVYEPELRLQLHWGSTAQGALLSVEDKEERRSSSNRPNSTHLEVKISKAGISIIEEIPPPGEKRPRELLFCNLELVRLDWKKDYQDQQLKLAISGAQVDCQLPGRTDARSVRKSDATLGGPGQELPAVILANRGLGDRAFLSLQIKRCVSSSGDYLLPFVNIAMDAVDLTLDDGWLDPLQIWSQQLGDERGRAESRARVAAMTERAGKPVLEGYKPPDLPAVIQVDNFYISKVELTVWCALKLRTVRFLPQWIRTAIGMLSFSGHLTLDGVELKLPERRLERHRGSLLDFLRNLGSMYAVNLLSHAAGLLGKSSVLNLPRVPWRITMTTVSYFSDSVGLISGEASSLLNAMAFDEDYVARQRQIRNAKQIENIHDGLVEAGKSFVDGLEGLTDVFTQPFEGAKQDGLGGFVRGVGRGFAGSVLKPVSKLGEAISDVGSGIASSVSPDGGATKRRRRRCRVRPPRLLFGELGVVRPWSNLEAELKRVLGEAGVHGLEEVLTLKEQGYKKILLCLYPQRLLLVELKLEDEMKSEALSQAAGATGAAASNAQLDSATSAGHLEEGYDFFTAVDETAVRLFSQMLKPLNTAVSHWDGISNFVAGSSDHDQEVLKRAVKTMVKFSEVLDIEDSQSSSSDMHVKLKLGGGKKLVLPMGHVPPGAVHALVKGLHSASQRGPSCGVANWDDLRVALQDASGAPQPISHLSGGAGRRILEVFEVETFHVVSKTWRTPNWGSMIETETSWRWLDSSGCRHPHLIPGLDKVVIVERRVPPVELDKSLYQPYSPWEVDRNQGDDDGWSYGIAWNTSTWVTTPGPFDLFRRRRHCPQTSLVYNVFEVPSPFAPEVGKSSQHRATTMREHS</sequence>
<dbReference type="PANTHER" id="PTHR16166:SF93">
    <property type="entry name" value="INTERMEMBRANE LIPID TRANSFER PROTEIN VPS13"/>
    <property type="match status" value="1"/>
</dbReference>
<evidence type="ECO:0000313" key="4">
    <source>
        <dbReference type="EMBL" id="CAK9021610.1"/>
    </source>
</evidence>
<comment type="similarity">
    <text evidence="1">Belongs to the VPS13 family.</text>
</comment>
<dbReference type="EMBL" id="CAXAMN010007446">
    <property type="protein sequence ID" value="CAK9021610.1"/>
    <property type="molecule type" value="Genomic_DNA"/>
</dbReference>
<evidence type="ECO:0000259" key="3">
    <source>
        <dbReference type="Pfam" id="PF12624"/>
    </source>
</evidence>
<evidence type="ECO:0000313" key="5">
    <source>
        <dbReference type="Proteomes" id="UP001642484"/>
    </source>
</evidence>